<feature type="compositionally biased region" description="Basic and acidic residues" evidence="1">
    <location>
        <begin position="127"/>
        <end position="141"/>
    </location>
</feature>
<dbReference type="Pfam" id="PF01715">
    <property type="entry name" value="IPPT"/>
    <property type="match status" value="1"/>
</dbReference>
<keyword evidence="3" id="KW-1185">Reference proteome</keyword>
<evidence type="ECO:0000313" key="2">
    <source>
        <dbReference type="EMBL" id="KAK6928585.1"/>
    </source>
</evidence>
<gene>
    <name evidence="2" type="ORF">RJ641_007176</name>
</gene>
<evidence type="ECO:0000256" key="1">
    <source>
        <dbReference type="SAM" id="MobiDB-lite"/>
    </source>
</evidence>
<dbReference type="InterPro" id="IPR027417">
    <property type="entry name" value="P-loop_NTPase"/>
</dbReference>
<name>A0AAN8V6R7_9MAGN</name>
<reference evidence="2 3" key="1">
    <citation type="submission" date="2023-12" db="EMBL/GenBank/DDBJ databases">
        <title>A high-quality genome assembly for Dillenia turbinata (Dilleniales).</title>
        <authorList>
            <person name="Chanderbali A."/>
        </authorList>
    </citation>
    <scope>NUCLEOTIDE SEQUENCE [LARGE SCALE GENOMIC DNA]</scope>
    <source>
        <strain evidence="2">LSX21</strain>
        <tissue evidence="2">Leaf</tissue>
    </source>
</reference>
<dbReference type="Proteomes" id="UP001370490">
    <property type="component" value="Unassembled WGS sequence"/>
</dbReference>
<feature type="region of interest" description="Disordered" evidence="1">
    <location>
        <begin position="115"/>
        <end position="163"/>
    </location>
</feature>
<accession>A0AAN8V6R7</accession>
<evidence type="ECO:0000313" key="3">
    <source>
        <dbReference type="Proteomes" id="UP001370490"/>
    </source>
</evidence>
<organism evidence="2 3">
    <name type="scientific">Dillenia turbinata</name>
    <dbReference type="NCBI Taxonomy" id="194707"/>
    <lineage>
        <taxon>Eukaryota</taxon>
        <taxon>Viridiplantae</taxon>
        <taxon>Streptophyta</taxon>
        <taxon>Embryophyta</taxon>
        <taxon>Tracheophyta</taxon>
        <taxon>Spermatophyta</taxon>
        <taxon>Magnoliopsida</taxon>
        <taxon>eudicotyledons</taxon>
        <taxon>Gunneridae</taxon>
        <taxon>Pentapetalae</taxon>
        <taxon>Dilleniales</taxon>
        <taxon>Dilleniaceae</taxon>
        <taxon>Dillenia</taxon>
    </lineage>
</organism>
<comment type="caution">
    <text evidence="2">The sequence shown here is derived from an EMBL/GenBank/DDBJ whole genome shotgun (WGS) entry which is preliminary data.</text>
</comment>
<proteinExistence type="predicted"/>
<dbReference type="AlphaFoldDB" id="A0AAN8V6R7"/>
<dbReference type="Gene3D" id="3.40.50.300">
    <property type="entry name" value="P-loop containing nucleotide triphosphate hydrolases"/>
    <property type="match status" value="1"/>
</dbReference>
<sequence>MLSGVGGGLRTCRLAARISDASSLSTAAHFLHSQKELETEGHCHFWPNRSRKKPSRCLNSPRVVTEKLSAPTTFSYNVRWDFFTRLLVYKGLVVGSAKPSLRDRKKVPHHLIDILHPSKGPADADEESKFGDVHPPLEKFTHVNRQQKKKKKKKKKKKRDKHI</sequence>
<feature type="compositionally biased region" description="Basic residues" evidence="1">
    <location>
        <begin position="145"/>
        <end position="163"/>
    </location>
</feature>
<dbReference type="EMBL" id="JBAMMX010000014">
    <property type="protein sequence ID" value="KAK6928585.1"/>
    <property type="molecule type" value="Genomic_DNA"/>
</dbReference>
<protein>
    <submittedName>
        <fullName evidence="2">Uncharacterized protein</fullName>
    </submittedName>
</protein>